<dbReference type="SMART" id="SM00867">
    <property type="entry name" value="YceI"/>
    <property type="match status" value="1"/>
</dbReference>
<protein>
    <recommendedName>
        <fullName evidence="2">Lipid/polyisoprenoid-binding YceI-like domain-containing protein</fullName>
    </recommendedName>
</protein>
<name>A0ABQ6BE48_9CAUL</name>
<feature type="chain" id="PRO_5046220860" description="Lipid/polyisoprenoid-binding YceI-like domain-containing protein" evidence="1">
    <location>
        <begin position="29"/>
        <end position="191"/>
    </location>
</feature>
<comment type="caution">
    <text evidence="3">The sequence shown here is derived from an EMBL/GenBank/DDBJ whole genome shotgun (WGS) entry which is preliminary data.</text>
</comment>
<evidence type="ECO:0000313" key="4">
    <source>
        <dbReference type="Proteomes" id="UP001156921"/>
    </source>
</evidence>
<organism evidence="3 4">
    <name type="scientific">Brevundimonas denitrificans</name>
    <dbReference type="NCBI Taxonomy" id="1443434"/>
    <lineage>
        <taxon>Bacteria</taxon>
        <taxon>Pseudomonadati</taxon>
        <taxon>Pseudomonadota</taxon>
        <taxon>Alphaproteobacteria</taxon>
        <taxon>Caulobacterales</taxon>
        <taxon>Caulobacteraceae</taxon>
        <taxon>Brevundimonas</taxon>
    </lineage>
</organism>
<dbReference type="InterPro" id="IPR007372">
    <property type="entry name" value="Lipid/polyisoprenoid-bd_YceI"/>
</dbReference>
<sequence>MDPAAAVRRRAVLAFALLALLTQTGAAAIPWTVDRDASRIEMSVRAFGGSHSGRFGDWRGDIVFDPDAPDRTRATVVVQSASLAMSPAAVSGRATGPAFLDAARYPLIRFDLRALEPLGGDRYTARAEVTMKGVTRPVAFPVDLRVTGDRAHLTGAFVLNRADFGIGTSGPWNRLVGRQVTVRVALQARRA</sequence>
<gene>
    <name evidence="3" type="ORF">GCM10007859_02840</name>
</gene>
<reference evidence="4" key="1">
    <citation type="journal article" date="2019" name="Int. J. Syst. Evol. Microbiol.">
        <title>The Global Catalogue of Microorganisms (GCM) 10K type strain sequencing project: providing services to taxonomists for standard genome sequencing and annotation.</title>
        <authorList>
            <consortium name="The Broad Institute Genomics Platform"/>
            <consortium name="The Broad Institute Genome Sequencing Center for Infectious Disease"/>
            <person name="Wu L."/>
            <person name="Ma J."/>
        </authorList>
    </citation>
    <scope>NUCLEOTIDE SEQUENCE [LARGE SCALE GENOMIC DNA]</scope>
    <source>
        <strain evidence="4">NBRC 110107</strain>
    </source>
</reference>
<dbReference type="InterPro" id="IPR036761">
    <property type="entry name" value="TTHA0802/YceI-like_sf"/>
</dbReference>
<evidence type="ECO:0000313" key="3">
    <source>
        <dbReference type="EMBL" id="GLS00280.1"/>
    </source>
</evidence>
<evidence type="ECO:0000256" key="1">
    <source>
        <dbReference type="SAM" id="SignalP"/>
    </source>
</evidence>
<evidence type="ECO:0000259" key="2">
    <source>
        <dbReference type="SMART" id="SM00867"/>
    </source>
</evidence>
<keyword evidence="4" id="KW-1185">Reference proteome</keyword>
<dbReference type="PANTHER" id="PTHR34406:SF1">
    <property type="entry name" value="PROTEIN YCEI"/>
    <property type="match status" value="1"/>
</dbReference>
<dbReference type="Pfam" id="PF04264">
    <property type="entry name" value="YceI"/>
    <property type="match status" value="1"/>
</dbReference>
<dbReference type="SUPFAM" id="SSF101874">
    <property type="entry name" value="YceI-like"/>
    <property type="match status" value="1"/>
</dbReference>
<dbReference type="EMBL" id="BSOY01000003">
    <property type="protein sequence ID" value="GLS00280.1"/>
    <property type="molecule type" value="Genomic_DNA"/>
</dbReference>
<keyword evidence="1" id="KW-0732">Signal</keyword>
<proteinExistence type="predicted"/>
<dbReference type="Proteomes" id="UP001156921">
    <property type="component" value="Unassembled WGS sequence"/>
</dbReference>
<feature type="signal peptide" evidence="1">
    <location>
        <begin position="1"/>
        <end position="28"/>
    </location>
</feature>
<dbReference type="Gene3D" id="2.40.128.110">
    <property type="entry name" value="Lipid/polyisoprenoid-binding, YceI-like"/>
    <property type="match status" value="1"/>
</dbReference>
<accession>A0ABQ6BE48</accession>
<dbReference type="PANTHER" id="PTHR34406">
    <property type="entry name" value="PROTEIN YCEI"/>
    <property type="match status" value="1"/>
</dbReference>
<feature type="domain" description="Lipid/polyisoprenoid-binding YceI-like" evidence="2">
    <location>
        <begin position="30"/>
        <end position="189"/>
    </location>
</feature>
<dbReference type="RefSeq" id="WP_284220352.1">
    <property type="nucleotide sequence ID" value="NZ_BSOY01000003.1"/>
</dbReference>